<proteinExistence type="predicted"/>
<evidence type="ECO:0000256" key="2">
    <source>
        <dbReference type="SAM" id="SignalP"/>
    </source>
</evidence>
<feature type="region of interest" description="Disordered" evidence="1">
    <location>
        <begin position="101"/>
        <end position="157"/>
    </location>
</feature>
<organism evidence="3 4">
    <name type="scientific">Dawidia cretensis</name>
    <dbReference type="NCBI Taxonomy" id="2782350"/>
    <lineage>
        <taxon>Bacteria</taxon>
        <taxon>Pseudomonadati</taxon>
        <taxon>Bacteroidota</taxon>
        <taxon>Cytophagia</taxon>
        <taxon>Cytophagales</taxon>
        <taxon>Chryseotaleaceae</taxon>
        <taxon>Dawidia</taxon>
    </lineage>
</organism>
<evidence type="ECO:0000256" key="1">
    <source>
        <dbReference type="SAM" id="MobiDB-lite"/>
    </source>
</evidence>
<feature type="region of interest" description="Disordered" evidence="1">
    <location>
        <begin position="28"/>
        <end position="47"/>
    </location>
</feature>
<dbReference type="Proteomes" id="UP001319080">
    <property type="component" value="Unassembled WGS sequence"/>
</dbReference>
<feature type="compositionally biased region" description="Low complexity" evidence="1">
    <location>
        <begin position="120"/>
        <end position="149"/>
    </location>
</feature>
<dbReference type="EMBL" id="JAHESE010000009">
    <property type="protein sequence ID" value="MBT1708908.1"/>
    <property type="molecule type" value="Genomic_DNA"/>
</dbReference>
<sequence>MKTFMITFVAVAALGLASAQAQVTDTTRVKQTDPTYNPPTQPGNQYNQRDYMQIRANEAPSSLRSTLKGNDYSGWENGMLYRNRTDNGYMLRMGEGADTRSFYFDKSGTKIDPPAGSQMQSPTPESQRTTPSTQPQQQPSANPNTSPQPNAKPQPKK</sequence>
<feature type="compositionally biased region" description="Polar residues" evidence="1">
    <location>
        <begin position="59"/>
        <end position="68"/>
    </location>
</feature>
<comment type="caution">
    <text evidence="3">The sequence shown here is derived from an EMBL/GenBank/DDBJ whole genome shotgun (WGS) entry which is preliminary data.</text>
</comment>
<feature type="chain" id="PRO_5042860181" evidence="2">
    <location>
        <begin position="22"/>
        <end position="157"/>
    </location>
</feature>
<dbReference type="RefSeq" id="WP_254084495.1">
    <property type="nucleotide sequence ID" value="NZ_JAHESE010000009.1"/>
</dbReference>
<dbReference type="AlphaFoldDB" id="A0AAP2DWV8"/>
<evidence type="ECO:0000313" key="3">
    <source>
        <dbReference type="EMBL" id="MBT1708908.1"/>
    </source>
</evidence>
<accession>A0AAP2DWV8</accession>
<keyword evidence="2" id="KW-0732">Signal</keyword>
<feature type="signal peptide" evidence="2">
    <location>
        <begin position="1"/>
        <end position="21"/>
    </location>
</feature>
<protein>
    <submittedName>
        <fullName evidence="3">Uncharacterized protein</fullName>
    </submittedName>
</protein>
<gene>
    <name evidence="3" type="ORF">KK062_11775</name>
</gene>
<feature type="region of interest" description="Disordered" evidence="1">
    <location>
        <begin position="58"/>
        <end position="78"/>
    </location>
</feature>
<name>A0AAP2DWV8_9BACT</name>
<reference evidence="3 4" key="1">
    <citation type="submission" date="2021-05" db="EMBL/GenBank/DDBJ databases">
        <title>A Polyphasic approach of four new species of the genus Ohtaekwangia: Ohtaekwangia histidinii sp. nov., Ohtaekwangia cretensis sp. nov., Ohtaekwangia indiensis sp. nov., Ohtaekwangia reichenbachii sp. nov. from diverse environment.</title>
        <authorList>
            <person name="Octaviana S."/>
        </authorList>
    </citation>
    <scope>NUCLEOTIDE SEQUENCE [LARGE SCALE GENOMIC DNA]</scope>
    <source>
        <strain evidence="3 4">PWU5</strain>
    </source>
</reference>
<keyword evidence="4" id="KW-1185">Reference proteome</keyword>
<evidence type="ECO:0000313" key="4">
    <source>
        <dbReference type="Proteomes" id="UP001319080"/>
    </source>
</evidence>